<evidence type="ECO:0000256" key="1">
    <source>
        <dbReference type="ARBA" id="ARBA00001946"/>
    </source>
</evidence>
<dbReference type="OrthoDB" id="9800524at2"/>
<keyword evidence="10" id="KW-1185">Reference proteome</keyword>
<sequence length="134" mass="14462">MIFVDTNILIDIATGDLAWFEWSIGALEAARREGAPLIINAVIYAEFSLGFASESDCDAEIARLGLVILDVPKAAAFRAGVAFRAYRRSGGLKTSPLPDFFIGAHASVLGAPILTRDVARYRTYFPEVKIVGPS</sequence>
<dbReference type="Proteomes" id="UP000193978">
    <property type="component" value="Chromosome"/>
</dbReference>
<keyword evidence="2" id="KW-1277">Toxin-antitoxin system</keyword>
<evidence type="ECO:0000256" key="6">
    <source>
        <dbReference type="ARBA" id="ARBA00022842"/>
    </source>
</evidence>
<dbReference type="STRING" id="655015.B1812_14685"/>
<evidence type="ECO:0000313" key="9">
    <source>
        <dbReference type="EMBL" id="ARN82118.1"/>
    </source>
</evidence>
<evidence type="ECO:0000259" key="8">
    <source>
        <dbReference type="Pfam" id="PF01850"/>
    </source>
</evidence>
<dbReference type="GO" id="GO:0016787">
    <property type="term" value="F:hydrolase activity"/>
    <property type="evidence" value="ECO:0007669"/>
    <property type="project" value="UniProtKB-KW"/>
</dbReference>
<evidence type="ECO:0000256" key="4">
    <source>
        <dbReference type="ARBA" id="ARBA00022723"/>
    </source>
</evidence>
<dbReference type="RefSeq" id="WP_085772243.1">
    <property type="nucleotide sequence ID" value="NZ_AP027149.1"/>
</dbReference>
<name>A0A1W6MX17_9HYPH</name>
<evidence type="ECO:0000256" key="3">
    <source>
        <dbReference type="ARBA" id="ARBA00022722"/>
    </source>
</evidence>
<dbReference type="GO" id="GO:0004518">
    <property type="term" value="F:nuclease activity"/>
    <property type="evidence" value="ECO:0007669"/>
    <property type="project" value="UniProtKB-KW"/>
</dbReference>
<gene>
    <name evidence="9" type="ORF">B1812_14685</name>
</gene>
<dbReference type="Pfam" id="PF01850">
    <property type="entry name" value="PIN"/>
    <property type="match status" value="1"/>
</dbReference>
<evidence type="ECO:0000256" key="5">
    <source>
        <dbReference type="ARBA" id="ARBA00022801"/>
    </source>
</evidence>
<dbReference type="PANTHER" id="PTHR33653">
    <property type="entry name" value="RIBONUCLEASE VAPC2"/>
    <property type="match status" value="1"/>
</dbReference>
<feature type="domain" description="PIN" evidence="8">
    <location>
        <begin position="2"/>
        <end position="122"/>
    </location>
</feature>
<dbReference type="PANTHER" id="PTHR33653:SF1">
    <property type="entry name" value="RIBONUCLEASE VAPC2"/>
    <property type="match status" value="1"/>
</dbReference>
<dbReference type="InterPro" id="IPR050556">
    <property type="entry name" value="Type_II_TA_system_RNase"/>
</dbReference>
<keyword evidence="3" id="KW-0540">Nuclease</keyword>
<dbReference type="GO" id="GO:0003677">
    <property type="term" value="F:DNA binding"/>
    <property type="evidence" value="ECO:0007669"/>
    <property type="project" value="UniProtKB-KW"/>
</dbReference>
<dbReference type="InterPro" id="IPR002716">
    <property type="entry name" value="PIN_dom"/>
</dbReference>
<dbReference type="GO" id="GO:0046872">
    <property type="term" value="F:metal ion binding"/>
    <property type="evidence" value="ECO:0007669"/>
    <property type="project" value="UniProtKB-KW"/>
</dbReference>
<comment type="similarity">
    <text evidence="7">Belongs to the PINc/VapC protein family.</text>
</comment>
<evidence type="ECO:0000256" key="7">
    <source>
        <dbReference type="ARBA" id="ARBA00038093"/>
    </source>
</evidence>
<evidence type="ECO:0000313" key="10">
    <source>
        <dbReference type="Proteomes" id="UP000193978"/>
    </source>
</evidence>
<organism evidence="9 10">
    <name type="scientific">Methylocystis bryophila</name>
    <dbReference type="NCBI Taxonomy" id="655015"/>
    <lineage>
        <taxon>Bacteria</taxon>
        <taxon>Pseudomonadati</taxon>
        <taxon>Pseudomonadota</taxon>
        <taxon>Alphaproteobacteria</taxon>
        <taxon>Hyphomicrobiales</taxon>
        <taxon>Methylocystaceae</taxon>
        <taxon>Methylocystis</taxon>
    </lineage>
</organism>
<keyword evidence="5" id="KW-0378">Hydrolase</keyword>
<dbReference type="Gene3D" id="3.40.50.1010">
    <property type="entry name" value="5'-nuclease"/>
    <property type="match status" value="1"/>
</dbReference>
<dbReference type="KEGG" id="mbry:B1812_14685"/>
<keyword evidence="4" id="KW-0479">Metal-binding</keyword>
<keyword evidence="6" id="KW-0460">Magnesium</keyword>
<comment type="cofactor">
    <cofactor evidence="1">
        <name>Mg(2+)</name>
        <dbReference type="ChEBI" id="CHEBI:18420"/>
    </cofactor>
</comment>
<reference evidence="9 10" key="1">
    <citation type="submission" date="2017-02" db="EMBL/GenBank/DDBJ databases">
        <authorList>
            <person name="Peterson S.W."/>
        </authorList>
    </citation>
    <scope>NUCLEOTIDE SEQUENCE [LARGE SCALE GENOMIC DNA]</scope>
    <source>
        <strain evidence="9 10">S285</strain>
    </source>
</reference>
<accession>A0A1W6MX17</accession>
<dbReference type="AlphaFoldDB" id="A0A1W6MX17"/>
<proteinExistence type="inferred from homology"/>
<evidence type="ECO:0000256" key="2">
    <source>
        <dbReference type="ARBA" id="ARBA00022649"/>
    </source>
</evidence>
<protein>
    <submittedName>
        <fullName evidence="9">DNA-binding protein</fullName>
    </submittedName>
</protein>
<dbReference type="EMBL" id="CP019948">
    <property type="protein sequence ID" value="ARN82118.1"/>
    <property type="molecule type" value="Genomic_DNA"/>
</dbReference>
<dbReference type="SUPFAM" id="SSF88723">
    <property type="entry name" value="PIN domain-like"/>
    <property type="match status" value="1"/>
</dbReference>
<keyword evidence="9" id="KW-0238">DNA-binding</keyword>
<dbReference type="InterPro" id="IPR029060">
    <property type="entry name" value="PIN-like_dom_sf"/>
</dbReference>